<dbReference type="Pfam" id="PF09359">
    <property type="entry name" value="VTC"/>
    <property type="match status" value="1"/>
</dbReference>
<organism evidence="3 4">
    <name type="scientific">Hyalangium rubrum</name>
    <dbReference type="NCBI Taxonomy" id="3103134"/>
    <lineage>
        <taxon>Bacteria</taxon>
        <taxon>Pseudomonadati</taxon>
        <taxon>Myxococcota</taxon>
        <taxon>Myxococcia</taxon>
        <taxon>Myxococcales</taxon>
        <taxon>Cystobacterineae</taxon>
        <taxon>Archangiaceae</taxon>
        <taxon>Hyalangium</taxon>
    </lineage>
</organism>
<gene>
    <name evidence="3" type="ORF">SYV04_24535</name>
</gene>
<evidence type="ECO:0000313" key="4">
    <source>
        <dbReference type="Proteomes" id="UP001291309"/>
    </source>
</evidence>
<feature type="domain" description="VTC" evidence="2">
    <location>
        <begin position="57"/>
        <end position="244"/>
    </location>
</feature>
<evidence type="ECO:0000313" key="3">
    <source>
        <dbReference type="EMBL" id="MDY7229583.1"/>
    </source>
</evidence>
<reference evidence="3 4" key="1">
    <citation type="submission" date="2023-12" db="EMBL/GenBank/DDBJ databases">
        <title>the genome sequence of Hyalangium sp. s54d21.</title>
        <authorList>
            <person name="Zhang X."/>
        </authorList>
    </citation>
    <scope>NUCLEOTIDE SEQUENCE [LARGE SCALE GENOMIC DNA]</scope>
    <source>
        <strain evidence="4">s54d21</strain>
    </source>
</reference>
<dbReference type="InterPro" id="IPR018966">
    <property type="entry name" value="VTC_domain"/>
</dbReference>
<dbReference type="Gene3D" id="3.20.100.30">
    <property type="entry name" value="VTC, catalytic tunnel domain"/>
    <property type="match status" value="1"/>
</dbReference>
<dbReference type="Proteomes" id="UP001291309">
    <property type="component" value="Unassembled WGS sequence"/>
</dbReference>
<protein>
    <submittedName>
        <fullName evidence="3">VTC domain-containing protein</fullName>
    </submittedName>
</protein>
<evidence type="ECO:0000256" key="1">
    <source>
        <dbReference type="SAM" id="MobiDB-lite"/>
    </source>
</evidence>
<accession>A0ABU5H7Y2</accession>
<dbReference type="InterPro" id="IPR042267">
    <property type="entry name" value="VTC_sf"/>
</dbReference>
<evidence type="ECO:0000259" key="2">
    <source>
        <dbReference type="Pfam" id="PF09359"/>
    </source>
</evidence>
<dbReference type="RefSeq" id="WP_321548303.1">
    <property type="nucleotide sequence ID" value="NZ_JAXIVS010000008.1"/>
</dbReference>
<proteinExistence type="predicted"/>
<keyword evidence="4" id="KW-1185">Reference proteome</keyword>
<comment type="caution">
    <text evidence="3">The sequence shown here is derived from an EMBL/GenBank/DDBJ whole genome shotgun (WGS) entry which is preliminary data.</text>
</comment>
<dbReference type="EMBL" id="JAXIVS010000008">
    <property type="protein sequence ID" value="MDY7229583.1"/>
    <property type="molecule type" value="Genomic_DNA"/>
</dbReference>
<sequence>MSALAYTGSSSMEHSSPELDHERRFQPPREAVEDFLCAVGPFTEPLVYALDHPYAFTRTTYFDTEELDLLGSRGSGLAQRLRLREYAGAAQLTDAPILTGVRYLELKISTGERRMKARCLLSAEEANALLSGDPLPESSPASALLRQSTLGPVKPWVMAWYRRTTHMAPLGLVRITLDEELTFALPPTPGGAAAPTQVLQRASVPLLEVKWLGRGPSWLEKALQPLEHSETQGSKFEQGMRALFGGTRLLPGSR</sequence>
<name>A0ABU5H7Y2_9BACT</name>
<feature type="region of interest" description="Disordered" evidence="1">
    <location>
        <begin position="1"/>
        <end position="23"/>
    </location>
</feature>